<keyword evidence="3" id="KW-1185">Reference proteome</keyword>
<gene>
    <name evidence="2" type="ORF">FWILDA_LOCUS12529</name>
</gene>
<evidence type="ECO:0000256" key="1">
    <source>
        <dbReference type="SAM" id="Coils"/>
    </source>
</evidence>
<keyword evidence="1" id="KW-0175">Coiled coil</keyword>
<sequence>QNKKKAEIKAKNLAVEKSRETLKTEIAQLNKQEKELKEQFANCQSLCEKKLSKEKLTSLQKTLFDKKERLKNLAPASAASTLKDKKNLDKKQLANSLKKELKQQLEELENGTGEEDDIDIQNNPLFKYYFARRYLEKKDCQEIEVLIGQVQKLQKEKKEQASLETEQKLVNNPKLFEYYLGMSTERNGGWQSYRSFYRKHKGTNAEIGNFYLIEGIEEPTEFKY</sequence>
<accession>A0A9W4WU92</accession>
<proteinExistence type="predicted"/>
<feature type="coiled-coil region" evidence="1">
    <location>
        <begin position="12"/>
        <end position="49"/>
    </location>
</feature>
<protein>
    <submittedName>
        <fullName evidence="2">391_t:CDS:1</fullName>
    </submittedName>
</protein>
<organism evidence="2 3">
    <name type="scientific">Funneliformis geosporum</name>
    <dbReference type="NCBI Taxonomy" id="1117311"/>
    <lineage>
        <taxon>Eukaryota</taxon>
        <taxon>Fungi</taxon>
        <taxon>Fungi incertae sedis</taxon>
        <taxon>Mucoromycota</taxon>
        <taxon>Glomeromycotina</taxon>
        <taxon>Glomeromycetes</taxon>
        <taxon>Glomerales</taxon>
        <taxon>Glomeraceae</taxon>
        <taxon>Funneliformis</taxon>
    </lineage>
</organism>
<comment type="caution">
    <text evidence="2">The sequence shown here is derived from an EMBL/GenBank/DDBJ whole genome shotgun (WGS) entry which is preliminary data.</text>
</comment>
<name>A0A9W4WU92_9GLOM</name>
<evidence type="ECO:0000313" key="3">
    <source>
        <dbReference type="Proteomes" id="UP001153678"/>
    </source>
</evidence>
<dbReference type="EMBL" id="CAMKVN010004098">
    <property type="protein sequence ID" value="CAI2186347.1"/>
    <property type="molecule type" value="Genomic_DNA"/>
</dbReference>
<feature type="non-terminal residue" evidence="2">
    <location>
        <position position="1"/>
    </location>
</feature>
<evidence type="ECO:0000313" key="2">
    <source>
        <dbReference type="EMBL" id="CAI2186347.1"/>
    </source>
</evidence>
<dbReference type="Proteomes" id="UP001153678">
    <property type="component" value="Unassembled WGS sequence"/>
</dbReference>
<reference evidence="2" key="1">
    <citation type="submission" date="2022-08" db="EMBL/GenBank/DDBJ databases">
        <authorList>
            <person name="Kallberg Y."/>
            <person name="Tangrot J."/>
            <person name="Rosling A."/>
        </authorList>
    </citation>
    <scope>NUCLEOTIDE SEQUENCE</scope>
    <source>
        <strain evidence="2">Wild A</strain>
    </source>
</reference>
<feature type="coiled-coil region" evidence="1">
    <location>
        <begin position="87"/>
        <end position="114"/>
    </location>
</feature>
<dbReference type="AlphaFoldDB" id="A0A9W4WU92"/>